<feature type="transmembrane region" description="Helical" evidence="2">
    <location>
        <begin position="173"/>
        <end position="197"/>
    </location>
</feature>
<proteinExistence type="predicted"/>
<sequence length="199" mass="21009">MTDGNSGQGRRPSWYSGGNSRGERDAASRGSDHGGPSEQPEYAQGYRSAPGMDHSRPASQVGGYGVGPGYGSVPGYGSTFGPAGSSYAPADYPATGYAPSRFGYYSPTPGTDALEEMRYQREEKARGHHTAALVLAIIGFFTVPIILGPLAIWQATKARNLGHPGVAGLVLGWIVVIWSVTGWFFGFVMMFLVGIIATI</sequence>
<evidence type="ECO:0000256" key="1">
    <source>
        <dbReference type="SAM" id="MobiDB-lite"/>
    </source>
</evidence>
<dbReference type="RefSeq" id="WP_157320505.1">
    <property type="nucleotide sequence ID" value="NZ_BMFX01000009.1"/>
</dbReference>
<evidence type="ECO:0008006" key="5">
    <source>
        <dbReference type="Google" id="ProtNLM"/>
    </source>
</evidence>
<gene>
    <name evidence="3" type="ORF">GNZ21_00915</name>
</gene>
<dbReference type="Proteomes" id="UP000460157">
    <property type="component" value="Unassembled WGS sequence"/>
</dbReference>
<dbReference type="AlphaFoldDB" id="A0A7K1UEM8"/>
<keyword evidence="4" id="KW-1185">Reference proteome</keyword>
<evidence type="ECO:0000313" key="3">
    <source>
        <dbReference type="EMBL" id="MVT24937.1"/>
    </source>
</evidence>
<evidence type="ECO:0000313" key="4">
    <source>
        <dbReference type="Proteomes" id="UP000460157"/>
    </source>
</evidence>
<feature type="compositionally biased region" description="Basic and acidic residues" evidence="1">
    <location>
        <begin position="21"/>
        <end position="32"/>
    </location>
</feature>
<dbReference type="EMBL" id="WRPM01000007">
    <property type="protein sequence ID" value="MVT24937.1"/>
    <property type="molecule type" value="Genomic_DNA"/>
</dbReference>
<comment type="caution">
    <text evidence="3">The sequence shown here is derived from an EMBL/GenBank/DDBJ whole genome shotgun (WGS) entry which is preliminary data.</text>
</comment>
<reference evidence="3 4" key="1">
    <citation type="submission" date="2019-12" db="EMBL/GenBank/DDBJ databases">
        <title>Nesterenkonia muleiensis sp. nov., a novel actinobacterium isolated from sap of Populus euphratica.</title>
        <authorList>
            <person name="Wang R."/>
        </authorList>
    </citation>
    <scope>NUCLEOTIDE SEQUENCE [LARGE SCALE GENOMIC DNA]</scope>
    <source>
        <strain evidence="3 4">F10</strain>
    </source>
</reference>
<name>A0A7K1UEM8_9MICC</name>
<evidence type="ECO:0000256" key="2">
    <source>
        <dbReference type="SAM" id="Phobius"/>
    </source>
</evidence>
<keyword evidence="2" id="KW-0812">Transmembrane</keyword>
<organism evidence="3 4">
    <name type="scientific">Nesterenkonia alkaliphila</name>
    <dbReference type="NCBI Taxonomy" id="1463631"/>
    <lineage>
        <taxon>Bacteria</taxon>
        <taxon>Bacillati</taxon>
        <taxon>Actinomycetota</taxon>
        <taxon>Actinomycetes</taxon>
        <taxon>Micrococcales</taxon>
        <taxon>Micrococcaceae</taxon>
        <taxon>Nesterenkonia</taxon>
    </lineage>
</organism>
<protein>
    <recommendedName>
        <fullName evidence="5">DUF4190 domain-containing protein</fullName>
    </recommendedName>
</protein>
<keyword evidence="2" id="KW-1133">Transmembrane helix</keyword>
<accession>A0A7K1UEM8</accession>
<dbReference type="OrthoDB" id="4954763at2"/>
<feature type="transmembrane region" description="Helical" evidence="2">
    <location>
        <begin position="131"/>
        <end position="153"/>
    </location>
</feature>
<keyword evidence="2" id="KW-0472">Membrane</keyword>
<feature type="region of interest" description="Disordered" evidence="1">
    <location>
        <begin position="1"/>
        <end position="63"/>
    </location>
</feature>